<dbReference type="Gene3D" id="3.40.50.720">
    <property type="entry name" value="NAD(P)-binding Rossmann-like Domain"/>
    <property type="match status" value="1"/>
</dbReference>
<sequence>MASKTMRAVRFHGPSSDGRITIDDIPIPRPGPTQLLVKIRSAGLCHSDMEVVEGRQALTGGGESWTMTPCHEACGTVVEIGNRVTRFEVSDDVGFLPYLNACGDCEACSVTSIACPKTTIQGFNHDGFMAEYSLVEAGQAVKLPEKMDPTTAAPLFCAGLTSFHAVDKAELSPGQWIAVVGVGGLGHLAVQYAVAMGLRVVALDIGSGQRNLAKALGAHEVFDPTDPGFATAVKNTTGGGAHAAVIMSGNVLAYKSGLQTLRIGGKLMVVGVTDPNFLPLTAVPVSCGFVQVRGASSGRADEMEKCLKFSHKHNIRPKVAEFSIDQFPEMLDMMKSGRIPAGRMIVNSFA</sequence>
<evidence type="ECO:0000256" key="1">
    <source>
        <dbReference type="ARBA" id="ARBA00001947"/>
    </source>
</evidence>
<evidence type="ECO:0000256" key="5">
    <source>
        <dbReference type="ARBA" id="ARBA00023002"/>
    </source>
</evidence>
<dbReference type="FunFam" id="3.40.50.720:FF:000039">
    <property type="entry name" value="Alcohol dehydrogenase AdhP"/>
    <property type="match status" value="1"/>
</dbReference>
<dbReference type="InterPro" id="IPR011032">
    <property type="entry name" value="GroES-like_sf"/>
</dbReference>
<dbReference type="SUPFAM" id="SSF50129">
    <property type="entry name" value="GroES-like"/>
    <property type="match status" value="1"/>
</dbReference>
<keyword evidence="6" id="KW-0520">NAD</keyword>
<keyword evidence="4" id="KW-0862">Zinc</keyword>
<reference evidence="9" key="1">
    <citation type="journal article" date="2021" name="BMC Genomics">
        <title>Chromosome-level genome assembly and manually-curated proteome of model necrotroph Parastagonospora nodorum Sn15 reveals a genome-wide trove of candidate effector homologs, and redundancy of virulence-related functions within an accessory chromosome.</title>
        <authorList>
            <person name="Bertazzoni S."/>
            <person name="Jones D.A.B."/>
            <person name="Phan H.T."/>
            <person name="Tan K.-C."/>
            <person name="Hane J.K."/>
        </authorList>
    </citation>
    <scope>NUCLEOTIDE SEQUENCE [LARGE SCALE GENOMIC DNA]</scope>
    <source>
        <strain evidence="9">SN15 / ATCC MYA-4574 / FGSC 10173)</strain>
    </source>
</reference>
<dbReference type="SMART" id="SM00829">
    <property type="entry name" value="PKS_ER"/>
    <property type="match status" value="1"/>
</dbReference>
<name>A0A7U2F926_PHANO</name>
<protein>
    <recommendedName>
        <fullName evidence="7">Enoyl reductase (ER) domain-containing protein</fullName>
    </recommendedName>
</protein>
<dbReference type="OrthoDB" id="1879366at2759"/>
<dbReference type="InterPro" id="IPR013154">
    <property type="entry name" value="ADH-like_N"/>
</dbReference>
<dbReference type="EMBL" id="CP069033">
    <property type="protein sequence ID" value="QRD01005.1"/>
    <property type="molecule type" value="Genomic_DNA"/>
</dbReference>
<dbReference type="AlphaFoldDB" id="A0A7U2F926"/>
<dbReference type="SUPFAM" id="SSF51735">
    <property type="entry name" value="NAD(P)-binding Rossmann-fold domains"/>
    <property type="match status" value="1"/>
</dbReference>
<dbReference type="Gene3D" id="3.90.180.10">
    <property type="entry name" value="Medium-chain alcohol dehydrogenases, catalytic domain"/>
    <property type="match status" value="1"/>
</dbReference>
<dbReference type="GO" id="GO:0046872">
    <property type="term" value="F:metal ion binding"/>
    <property type="evidence" value="ECO:0007669"/>
    <property type="project" value="UniProtKB-KW"/>
</dbReference>
<evidence type="ECO:0000256" key="3">
    <source>
        <dbReference type="ARBA" id="ARBA00022723"/>
    </source>
</evidence>
<dbReference type="Pfam" id="PF08240">
    <property type="entry name" value="ADH_N"/>
    <property type="match status" value="1"/>
</dbReference>
<dbReference type="OMA" id="EMAECIT"/>
<evidence type="ECO:0000313" key="9">
    <source>
        <dbReference type="Proteomes" id="UP000663193"/>
    </source>
</evidence>
<feature type="domain" description="Enoyl reductase (ER)" evidence="7">
    <location>
        <begin position="15"/>
        <end position="346"/>
    </location>
</feature>
<gene>
    <name evidence="8" type="ORF">JI435_153930</name>
</gene>
<dbReference type="VEuPathDB" id="FungiDB:JI435_153930"/>
<dbReference type="InterPro" id="IPR036291">
    <property type="entry name" value="NAD(P)-bd_dom_sf"/>
</dbReference>
<evidence type="ECO:0000313" key="8">
    <source>
        <dbReference type="EMBL" id="QRD01005.1"/>
    </source>
</evidence>
<dbReference type="KEGG" id="pno:SNOG_15393"/>
<accession>A0A7U2F926</accession>
<evidence type="ECO:0000256" key="4">
    <source>
        <dbReference type="ARBA" id="ARBA00022833"/>
    </source>
</evidence>
<dbReference type="InterPro" id="IPR020843">
    <property type="entry name" value="ER"/>
</dbReference>
<dbReference type="PANTHER" id="PTHR42940">
    <property type="entry name" value="ALCOHOL DEHYDROGENASE 1-RELATED"/>
    <property type="match status" value="1"/>
</dbReference>
<dbReference type="GO" id="GO:0018455">
    <property type="term" value="F:alcohol dehydrogenase [NAD(P)+] activity"/>
    <property type="evidence" value="ECO:0007669"/>
    <property type="project" value="UniProtKB-ARBA"/>
</dbReference>
<keyword evidence="5" id="KW-0560">Oxidoreductase</keyword>
<keyword evidence="3" id="KW-0479">Metal-binding</keyword>
<dbReference type="FunFam" id="3.90.180.10:FF:000138">
    <property type="entry name" value="Uncharacterized protein"/>
    <property type="match status" value="1"/>
</dbReference>
<dbReference type="RefSeq" id="XP_001805543.1">
    <property type="nucleotide sequence ID" value="XM_001805491.1"/>
</dbReference>
<comment type="similarity">
    <text evidence="2">Belongs to the zinc-containing alcohol dehydrogenase family.</text>
</comment>
<dbReference type="Proteomes" id="UP000663193">
    <property type="component" value="Chromosome 11"/>
</dbReference>
<comment type="cofactor">
    <cofactor evidence="1">
        <name>Zn(2+)</name>
        <dbReference type="ChEBI" id="CHEBI:29105"/>
    </cofactor>
</comment>
<proteinExistence type="inferred from homology"/>
<evidence type="ECO:0000259" key="7">
    <source>
        <dbReference type="SMART" id="SM00829"/>
    </source>
</evidence>
<dbReference type="InterPro" id="IPR013149">
    <property type="entry name" value="ADH-like_C"/>
</dbReference>
<keyword evidence="9" id="KW-1185">Reference proteome</keyword>
<dbReference type="PANTHER" id="PTHR42940:SF8">
    <property type="entry name" value="VACUOLAR PROTEIN SORTING-ASSOCIATED PROTEIN 11"/>
    <property type="match status" value="1"/>
</dbReference>
<evidence type="ECO:0000256" key="2">
    <source>
        <dbReference type="ARBA" id="ARBA00008072"/>
    </source>
</evidence>
<evidence type="ECO:0000256" key="6">
    <source>
        <dbReference type="ARBA" id="ARBA00023027"/>
    </source>
</evidence>
<dbReference type="Pfam" id="PF00107">
    <property type="entry name" value="ADH_zinc_N"/>
    <property type="match status" value="1"/>
</dbReference>
<organism evidence="8 9">
    <name type="scientific">Phaeosphaeria nodorum (strain SN15 / ATCC MYA-4574 / FGSC 10173)</name>
    <name type="common">Glume blotch fungus</name>
    <name type="synonym">Parastagonospora nodorum</name>
    <dbReference type="NCBI Taxonomy" id="321614"/>
    <lineage>
        <taxon>Eukaryota</taxon>
        <taxon>Fungi</taxon>
        <taxon>Dikarya</taxon>
        <taxon>Ascomycota</taxon>
        <taxon>Pezizomycotina</taxon>
        <taxon>Dothideomycetes</taxon>
        <taxon>Pleosporomycetidae</taxon>
        <taxon>Pleosporales</taxon>
        <taxon>Pleosporineae</taxon>
        <taxon>Phaeosphaeriaceae</taxon>
        <taxon>Parastagonospora</taxon>
    </lineage>
</organism>